<protein>
    <submittedName>
        <fullName evidence="3">Thioredoxin domain-containing protein</fullName>
    </submittedName>
</protein>
<dbReference type="Proteomes" id="UP000325161">
    <property type="component" value="Chromosome"/>
</dbReference>
<dbReference type="Pfam" id="PF13462">
    <property type="entry name" value="Thioredoxin_4"/>
    <property type="match status" value="1"/>
</dbReference>
<dbReference type="PANTHER" id="PTHR13887">
    <property type="entry name" value="GLUTATHIONE S-TRANSFERASE KAPPA"/>
    <property type="match status" value="1"/>
</dbReference>
<evidence type="ECO:0000313" key="4">
    <source>
        <dbReference type="Proteomes" id="UP000325161"/>
    </source>
</evidence>
<accession>A0A5C0AZ32</accession>
<sequence length="179" mass="19561">MRNLSVPVGPLDHSTGPANAPVTLVEYGDYACSHCGASYTTIKAVQLAMGKQLRFVFRNFPVTTQHPHGLRAAQLAEAASHVGQFWLAHDMLYAHQHALTDIDLMRYGSGVGVNALALREAFDRRFDRKIESDFMSGMHSGVNSTPAMFINGSRYDGPRDVDSLIAALSQVAQFVLARV</sequence>
<dbReference type="KEGG" id="pacr:FXN63_14180"/>
<evidence type="ECO:0000313" key="3">
    <source>
        <dbReference type="EMBL" id="QEI06854.1"/>
    </source>
</evidence>
<gene>
    <name evidence="3" type="ORF">FXN63_14180</name>
</gene>
<dbReference type="OrthoDB" id="9780340at2"/>
<reference evidence="3 4" key="1">
    <citation type="submission" date="2019-08" db="EMBL/GenBank/DDBJ databases">
        <title>Amphibian skin-associated Pigmentiphaga: genome sequence and occurrence across geography and hosts.</title>
        <authorList>
            <person name="Bletz M.C."/>
            <person name="Bunk B."/>
            <person name="Sproeer C."/>
            <person name="Biwer P."/>
            <person name="Reiter S."/>
            <person name="Rabemananjara F.C.E."/>
            <person name="Schulz S."/>
            <person name="Overmann J."/>
            <person name="Vences M."/>
        </authorList>
    </citation>
    <scope>NUCLEOTIDE SEQUENCE [LARGE SCALE GENOMIC DNA]</scope>
    <source>
        <strain evidence="3 4">Mada1488</strain>
    </source>
</reference>
<name>A0A5C0AZ32_9BURK</name>
<dbReference type="SUPFAM" id="SSF52833">
    <property type="entry name" value="Thioredoxin-like"/>
    <property type="match status" value="1"/>
</dbReference>
<evidence type="ECO:0000256" key="1">
    <source>
        <dbReference type="ARBA" id="ARBA00005791"/>
    </source>
</evidence>
<keyword evidence="4" id="KW-1185">Reference proteome</keyword>
<dbReference type="EMBL" id="CP043046">
    <property type="protein sequence ID" value="QEI06854.1"/>
    <property type="molecule type" value="Genomic_DNA"/>
</dbReference>
<proteinExistence type="inferred from homology"/>
<dbReference type="AlphaFoldDB" id="A0A5C0AZ32"/>
<comment type="similarity">
    <text evidence="1">Belongs to the thioredoxin family. DsbA subfamily.</text>
</comment>
<dbReference type="RefSeq" id="WP_148815874.1">
    <property type="nucleotide sequence ID" value="NZ_CP043046.1"/>
</dbReference>
<evidence type="ECO:0000259" key="2">
    <source>
        <dbReference type="Pfam" id="PF13462"/>
    </source>
</evidence>
<organism evidence="3 4">
    <name type="scientific">Pigmentiphaga aceris</name>
    <dbReference type="NCBI Taxonomy" id="1940612"/>
    <lineage>
        <taxon>Bacteria</taxon>
        <taxon>Pseudomonadati</taxon>
        <taxon>Pseudomonadota</taxon>
        <taxon>Betaproteobacteria</taxon>
        <taxon>Burkholderiales</taxon>
        <taxon>Alcaligenaceae</taxon>
        <taxon>Pigmentiphaga</taxon>
    </lineage>
</organism>
<dbReference type="PANTHER" id="PTHR13887:SF55">
    <property type="entry name" value="SLR0313 PROTEIN"/>
    <property type="match status" value="1"/>
</dbReference>
<dbReference type="InterPro" id="IPR036249">
    <property type="entry name" value="Thioredoxin-like_sf"/>
</dbReference>
<dbReference type="Gene3D" id="3.40.30.10">
    <property type="entry name" value="Glutaredoxin"/>
    <property type="match status" value="1"/>
</dbReference>
<dbReference type="InterPro" id="IPR012336">
    <property type="entry name" value="Thioredoxin-like_fold"/>
</dbReference>
<feature type="domain" description="Thioredoxin-like fold" evidence="2">
    <location>
        <begin position="12"/>
        <end position="168"/>
    </location>
</feature>